<sequence length="449" mass="50052">MKTIQLKIKTVLFLLLIGFIFTGCGEDKKDKEKNSDGDVNKLEQIESQSETKDKEFTSPDRSGGNNSHIAEEDAGITSPDSPEGNSAPIELDCNYFRENPNTVLKNNPEAQVDYIIPCMTRIDGKLNIEPGVVIAFEQDAGLNFTTKSSFKMEGTAEKPIILIGREETKGYWRGIHTESPNANNKLSYVTVDYAGGSKAALEIYREKTNLSLDNCTFSNSKTAGMLASDNVGKDVHNIQMNNCTFTKNNIPVKANVTRLRMFNGSNSFSGNEKDYIHIDRERLKGDVTWARLDVPYFLQDNFRFSDGVLTVEPGTEIIMSAQNWMHLSNKASLVMVGTEEDPIIIRGEHDVPGFWIGFTIDSSSPLNEISHVNFRNGGSTTGSPNGVVRLERSKFLKIHDVVFTRCFEYGLSLRSAPKSHLEYANLTLDDTEKLFSDWGGKELTDLENP</sequence>
<dbReference type="InterPro" id="IPR011050">
    <property type="entry name" value="Pectin_lyase_fold/virulence"/>
</dbReference>
<gene>
    <name evidence="2" type="ORF">SAMN05444483_101650</name>
</gene>
<evidence type="ECO:0000313" key="2">
    <source>
        <dbReference type="EMBL" id="SHF57696.1"/>
    </source>
</evidence>
<proteinExistence type="predicted"/>
<feature type="compositionally biased region" description="Basic and acidic residues" evidence="1">
    <location>
        <begin position="28"/>
        <end position="58"/>
    </location>
</feature>
<protein>
    <recommendedName>
        <fullName evidence="4">Right handed beta helix region</fullName>
    </recommendedName>
</protein>
<dbReference type="SUPFAM" id="SSF51126">
    <property type="entry name" value="Pectin lyase-like"/>
    <property type="match status" value="2"/>
</dbReference>
<dbReference type="STRING" id="1073325.SAMN05444483_101650"/>
<name>A0A1M5CSP7_SALEC</name>
<dbReference type="RefSeq" id="WP_072876591.1">
    <property type="nucleotide sequence ID" value="NZ_FQVT01000001.1"/>
</dbReference>
<dbReference type="PROSITE" id="PS51257">
    <property type="entry name" value="PROKAR_LIPOPROTEIN"/>
    <property type="match status" value="1"/>
</dbReference>
<keyword evidence="3" id="KW-1185">Reference proteome</keyword>
<feature type="region of interest" description="Disordered" evidence="1">
    <location>
        <begin position="28"/>
        <end position="90"/>
    </location>
</feature>
<dbReference type="AlphaFoldDB" id="A0A1M5CSP7"/>
<dbReference type="EMBL" id="FQVT01000001">
    <property type="protein sequence ID" value="SHF57696.1"/>
    <property type="molecule type" value="Genomic_DNA"/>
</dbReference>
<organism evidence="2 3">
    <name type="scientific">Salegentibacter echinorum</name>
    <dbReference type="NCBI Taxonomy" id="1073325"/>
    <lineage>
        <taxon>Bacteria</taxon>
        <taxon>Pseudomonadati</taxon>
        <taxon>Bacteroidota</taxon>
        <taxon>Flavobacteriia</taxon>
        <taxon>Flavobacteriales</taxon>
        <taxon>Flavobacteriaceae</taxon>
        <taxon>Salegentibacter</taxon>
    </lineage>
</organism>
<reference evidence="3" key="1">
    <citation type="submission" date="2016-11" db="EMBL/GenBank/DDBJ databases">
        <authorList>
            <person name="Varghese N."/>
            <person name="Submissions S."/>
        </authorList>
    </citation>
    <scope>NUCLEOTIDE SEQUENCE [LARGE SCALE GENOMIC DNA]</scope>
    <source>
        <strain evidence="3">DSM 24579</strain>
    </source>
</reference>
<evidence type="ECO:0000256" key="1">
    <source>
        <dbReference type="SAM" id="MobiDB-lite"/>
    </source>
</evidence>
<dbReference type="Proteomes" id="UP000183945">
    <property type="component" value="Unassembled WGS sequence"/>
</dbReference>
<evidence type="ECO:0008006" key="4">
    <source>
        <dbReference type="Google" id="ProtNLM"/>
    </source>
</evidence>
<feature type="compositionally biased region" description="Polar residues" evidence="1">
    <location>
        <begin position="59"/>
        <end position="68"/>
    </location>
</feature>
<evidence type="ECO:0000313" key="3">
    <source>
        <dbReference type="Proteomes" id="UP000183945"/>
    </source>
</evidence>
<accession>A0A1M5CSP7</accession>
<dbReference type="OrthoDB" id="1466733at2"/>